<dbReference type="PANTHER" id="PTHR33273:SF4">
    <property type="entry name" value="ENDONUCLEASE_EXONUCLEASE_PHOSPHATASE DOMAIN-CONTAINING PROTEIN"/>
    <property type="match status" value="1"/>
</dbReference>
<proteinExistence type="predicted"/>
<sequence>MNSQQEVNVLQINQSKVKMASNILQNKVAKHKIDFVLAKELRDKKEKLYGLSQKWNVISSKNNKAAILTTITSQRIAIIAIKNNTVAIKIQAHQFPITIISAYNSPYDEIQNTLQEIQDIFTSIPTEHVIMGTDLNGRNTIWGYKDNNTRGTAILDFILANNLFIINTQNEPPNFTNNDGRYGWPDLTICSQNLTSEIKE</sequence>
<evidence type="ECO:0000313" key="2">
    <source>
        <dbReference type="EMBL" id="GBL92827.1"/>
    </source>
</evidence>
<dbReference type="EMBL" id="BGPR01000089">
    <property type="protein sequence ID" value="GBL92827.1"/>
    <property type="molecule type" value="Genomic_DNA"/>
</dbReference>
<keyword evidence="3" id="KW-1185">Reference proteome</keyword>
<dbReference type="InterPro" id="IPR005135">
    <property type="entry name" value="Endo/exonuclease/phosphatase"/>
</dbReference>
<evidence type="ECO:0000259" key="1">
    <source>
        <dbReference type="Pfam" id="PF14529"/>
    </source>
</evidence>
<dbReference type="OrthoDB" id="6437148at2759"/>
<comment type="caution">
    <text evidence="2">The sequence shown here is derived from an EMBL/GenBank/DDBJ whole genome shotgun (WGS) entry which is preliminary data.</text>
</comment>
<feature type="domain" description="Endonuclease/exonuclease/phosphatase" evidence="1">
    <location>
        <begin position="97"/>
        <end position="197"/>
    </location>
</feature>
<dbReference type="InterPro" id="IPR036691">
    <property type="entry name" value="Endo/exonu/phosph_ase_sf"/>
</dbReference>
<gene>
    <name evidence="2" type="ORF">AVEN_4535_1</name>
</gene>
<accession>A0A4Y2BM92</accession>
<dbReference type="Pfam" id="PF14529">
    <property type="entry name" value="Exo_endo_phos_2"/>
    <property type="match status" value="1"/>
</dbReference>
<dbReference type="PANTHER" id="PTHR33273">
    <property type="entry name" value="DOMAIN-CONTAINING PROTEIN, PUTATIVE-RELATED"/>
    <property type="match status" value="1"/>
</dbReference>
<dbReference type="Gene3D" id="3.60.10.10">
    <property type="entry name" value="Endonuclease/exonuclease/phosphatase"/>
    <property type="match status" value="1"/>
</dbReference>
<organism evidence="2 3">
    <name type="scientific">Araneus ventricosus</name>
    <name type="common">Orbweaver spider</name>
    <name type="synonym">Epeira ventricosa</name>
    <dbReference type="NCBI Taxonomy" id="182803"/>
    <lineage>
        <taxon>Eukaryota</taxon>
        <taxon>Metazoa</taxon>
        <taxon>Ecdysozoa</taxon>
        <taxon>Arthropoda</taxon>
        <taxon>Chelicerata</taxon>
        <taxon>Arachnida</taxon>
        <taxon>Araneae</taxon>
        <taxon>Araneomorphae</taxon>
        <taxon>Entelegynae</taxon>
        <taxon>Araneoidea</taxon>
        <taxon>Araneidae</taxon>
        <taxon>Araneus</taxon>
    </lineage>
</organism>
<dbReference type="GO" id="GO:0003824">
    <property type="term" value="F:catalytic activity"/>
    <property type="evidence" value="ECO:0007669"/>
    <property type="project" value="InterPro"/>
</dbReference>
<dbReference type="SUPFAM" id="SSF56219">
    <property type="entry name" value="DNase I-like"/>
    <property type="match status" value="1"/>
</dbReference>
<dbReference type="Proteomes" id="UP000499080">
    <property type="component" value="Unassembled WGS sequence"/>
</dbReference>
<dbReference type="AlphaFoldDB" id="A0A4Y2BM92"/>
<evidence type="ECO:0000313" key="3">
    <source>
        <dbReference type="Proteomes" id="UP000499080"/>
    </source>
</evidence>
<protein>
    <recommendedName>
        <fullName evidence="1">Endonuclease/exonuclease/phosphatase domain-containing protein</fullName>
    </recommendedName>
</protein>
<reference evidence="2 3" key="1">
    <citation type="journal article" date="2019" name="Sci. Rep.">
        <title>Orb-weaving spider Araneus ventricosus genome elucidates the spidroin gene catalogue.</title>
        <authorList>
            <person name="Kono N."/>
            <person name="Nakamura H."/>
            <person name="Ohtoshi R."/>
            <person name="Moran D.A.P."/>
            <person name="Shinohara A."/>
            <person name="Yoshida Y."/>
            <person name="Fujiwara M."/>
            <person name="Mori M."/>
            <person name="Tomita M."/>
            <person name="Arakawa K."/>
        </authorList>
    </citation>
    <scope>NUCLEOTIDE SEQUENCE [LARGE SCALE GENOMIC DNA]</scope>
</reference>
<name>A0A4Y2BM92_ARAVE</name>